<accession>A0A2T5HY81</accession>
<protein>
    <submittedName>
        <fullName evidence="2">FRG domain-containing protein</fullName>
    </submittedName>
</protein>
<proteinExistence type="predicted"/>
<name>A0A2T5HY81_9PROT</name>
<reference evidence="2 3" key="1">
    <citation type="submission" date="2018-04" db="EMBL/GenBank/DDBJ databases">
        <title>Active sludge and wastewater microbial communities from Klosterneuburg, Austria.</title>
        <authorList>
            <person name="Wagner M."/>
        </authorList>
    </citation>
    <scope>NUCLEOTIDE SEQUENCE [LARGE SCALE GENOMIC DNA]</scope>
    <source>
        <strain evidence="2 3">Nm49</strain>
    </source>
</reference>
<dbReference type="EMBL" id="QAOI01000016">
    <property type="protein sequence ID" value="PTQ76543.1"/>
    <property type="molecule type" value="Genomic_DNA"/>
</dbReference>
<evidence type="ECO:0000313" key="2">
    <source>
        <dbReference type="EMBL" id="PTQ76543.1"/>
    </source>
</evidence>
<comment type="caution">
    <text evidence="2">The sequence shown here is derived from an EMBL/GenBank/DDBJ whole genome shotgun (WGS) entry which is preliminary data.</text>
</comment>
<evidence type="ECO:0000313" key="3">
    <source>
        <dbReference type="Proteomes" id="UP000244128"/>
    </source>
</evidence>
<feature type="domain" description="FRG" evidence="1">
    <location>
        <begin position="40"/>
        <end position="94"/>
    </location>
</feature>
<dbReference type="Proteomes" id="UP000244128">
    <property type="component" value="Unassembled WGS sequence"/>
</dbReference>
<organism evidence="2 3">
    <name type="scientific">Nitrosomonas oligotropha</name>
    <dbReference type="NCBI Taxonomy" id="42354"/>
    <lineage>
        <taxon>Bacteria</taxon>
        <taxon>Pseudomonadati</taxon>
        <taxon>Pseudomonadota</taxon>
        <taxon>Betaproteobacteria</taxon>
        <taxon>Nitrosomonadales</taxon>
        <taxon>Nitrosomonadaceae</taxon>
        <taxon>Nitrosomonas</taxon>
    </lineage>
</organism>
<evidence type="ECO:0000259" key="1">
    <source>
        <dbReference type="Pfam" id="PF08867"/>
    </source>
</evidence>
<dbReference type="RefSeq" id="WP_107803634.1">
    <property type="nucleotide sequence ID" value="NZ_QAOI01000016.1"/>
</dbReference>
<sequence>MNRPFNLIPTRLGAGYFQIKLNDWKQFVDYVYQDLLEYEKSVWRGQRCEDWGLVPTIDRLIQNRKVSRINHFDFQKQHLENFKLAARGRRGNNPIQINDEND</sequence>
<dbReference type="Pfam" id="PF08867">
    <property type="entry name" value="FRG"/>
    <property type="match status" value="1"/>
</dbReference>
<dbReference type="AlphaFoldDB" id="A0A2T5HY81"/>
<gene>
    <name evidence="2" type="ORF">C8R26_11647</name>
</gene>
<dbReference type="InterPro" id="IPR014966">
    <property type="entry name" value="FRG-dom"/>
</dbReference>